<evidence type="ECO:0000259" key="6">
    <source>
        <dbReference type="Pfam" id="PF12624"/>
    </source>
</evidence>
<dbReference type="Pfam" id="PF12624">
    <property type="entry name" value="VPS13_N"/>
    <property type="match status" value="1"/>
</dbReference>
<feature type="compositionally biased region" description="Basic and acidic residues" evidence="4">
    <location>
        <begin position="1020"/>
        <end position="1032"/>
    </location>
</feature>
<dbReference type="InterPro" id="IPR026854">
    <property type="entry name" value="VPS13_N"/>
</dbReference>
<gene>
    <name evidence="8" type="primary">WBGene00109083</name>
</gene>
<sequence length="3350" mass="377251">MGALSKVAPVLLRPALRQLPFVRFSHAHLFRKRPGQLIVNRIKDLSHFYMIGIGFLPWLAVVTYAHIVYGPCELTDIPKEGPAPHYWQYERTPVRQWWAKWFGVSDMEHHERNLAYYEKQGIVSRWRQVEDRVKHLEGERLDYKGWSYQPVSSTWTDYGRWQAVRLRDQHEQFGHYAHMLESLVTWVLNNYVGDYLENLNTDHISVALLSGQVELENVPLKQSALRKLDLPLTVKSGVLGKLTLSVPVTRVRSEAWTLRLSDVLVLLGPESSCKYDAEVEEAGDQTGKQFQLDELEKLHHSELAQAMGLTVPSEVDNSWWGASLLSTVLNNIQLIISNVHIRYEDSTSIGSRSFCAGVRIQNVVVQTTNHRWKPGFVEPVEGANVFKKLELKGFSFYWNSGESLSPNVKSVKEIQGLLSPENMGTNSYVVAPCCIELRMEKNTSKLPLKEKMPRFKFLLRPETIALELSGVQMRDMRAVTREWARFERARPHRKWRPEGEIHEHAKEWWIFAKNRIVAEGKLDSFRRTWSFALSRAHHLNVYARAYKRRLLSLVHSALPPPSGEVSKGGETKEETIGSKEDKMVMRQIERDAQYSFNELSIIRDVVFSRLIRENRIDSGQNEKEEEIPFESITTEEIPIGDGREQAANGGGGLYAWMTSFFSSAIEEGENEDKKYDFGIDLSELRSDLPSDLREKEKEMDKELLEVLHDSWDDSTLLRKDYLLADIAMRIDHITLRLIDSNGSSSCSREGRVMAVDLMGVSSQVEVSPRTHSISLSLSVHDVSLQRLQMAPSTPSGEEEDCSLMYSLTEYTNILFAMGRDQKRDGEGEALFKLFYKRRSIQNVRHSIEASFRPLAGMYDKDAFAGLIALFSDGDVDEEMDESEEAKRKKRVNARTNTQVNASIRFPAVKLEVRKCGEGLIGRPIEGEESKAIATLAVEEMMVVVESKEEEVTQTRISIGHIELEDNMEGSPHPLLTTKTSHRIGGDTHTSSLSSSWPQLHTSSTDDSSLSTSLPHSNGRNNEKREELSERKTSTVVDNCRSNEVTVLCTMYGETMSENKRNMRLEVEMNEVEMGMSRRSWSALLDIMGVIGVEEKEKNDQPKGGKKSSMEVSLRLNSVIVHMEYPGVAYRLGSLVFDDFTLSTITGDYVNEKESMTIDAAFSSLTVVDRSPHSIQYDTRMVLSGEMTKMRIVKYGKSASEECDMRVGLESGETTRLIYTHTHRYLCALMDFWSYQDERTLVLSAKGVRVHNSMEMTSSLCDLLDELCLESEDETGIDCLLDKMQLMLTAVTLHDGLRREPGVKPLDPCNRILDFSTFCVEVSPSNFFSIPIDLEVTALRNLSNEESHAIPDMSFLITMRRFRWEMSSRFFKLLRGILELNVGEPLIPSPETIPIEILSRPDLTVEVGSDKRYQTLSVRIQLEEVVAECSIGVGGVDEILTAPLCTIHFVQARLSFDASTDGQAEIDLICERATIVDRREGGVREEYGYVLSPLDTNSTKLMGEAHLMLRKDESPLLTVVIVNARIIVVPDLLNDIKDFILISPHDIPSIPDSGRSQTGVINRTSAAPPIAPPQGPPNHIKLTMRDSSLIFLEKPLERDSLALIAHTTTVLQMTEHGGNLNATLEIQGVSFSWCTMNEEWHRSVFSNEFSASVDLQMARDVSQSGLSAIPSLIQPKIELGAQLVGLICKVSPLDVGALLDISTNFASFMTTKQRSLFMKPPDAGIAIGRISLQCEEGHVWVQDELNGSSLPLLRVSAYNVDLSKECDRMKSSLSFSADFFNQRLFGWEPLIERWNILRFTSIKKEQNTSMELIAETLCTLDISLSEQLISQCLHLKKSLPRMKESIENKVYRNGVVGGTAHHMAYVLKNSTECTLTFSTGVDEILSARTEQRKSVAKWLSVSPGSILHFEFPTILLFYSASQREPPRQLIVRVKGWDETSPINVDASGTYFRVIKALEKDTLNARIVIRVSMEKDGRKQIEVSSSVRVSNQLPHPVELFEISTKRKLATIDSSSRVFIPLRDAHLSFDAFPIISEKEKVSTPARIIWSGVKTSGKTVHSTHCLTSPSPQGCPFWLCCSIRRERYPEGDSLPGHSIRILPPLTLQSLLPIDAHITISNYSHLVKAGKNIKITSVNISDEMSIRVETDRLSSSSPLLLSPSDLSPSTDMLIPLSMRDEMGRTSSFFITAKREMGGSISISLWSPFWVLNKTGIPLIIKQDASECEWAGQGEEHEKANDKHPLLFDLADDRFPPKCSIRLGAEAVREEGYRPVFCKGITLSPGVQSIQLLMRHESLPTRYYNIGVEVRPGTGLYKDTQVVLLTSRFIINNASSFQIIACHVDLLEQQSRHISISPQSTVIWNENRSSCSLLCIKRSDASSWSSPFRIDTIHSNHVTMRAVDDTPLFLRVEVTLHGSVFHVTISDAHYCPAPIIIDNQSEVPVLYQQMSRNPDHPHLRTICKAKSKVEYAWDDPSDLHQLNLQVYEKKSVMIDPSKIGKTATLTYDNAFYITIVNSFQSWCRDSPPMEKSQLVLECLQKGKVVLNKQNRVDANSGSQLWRWNGDRIENVGMSIRCSASYVLDTIDGCRAMVTQKSNARDDTQKWRLREDSRLVSERGRKAIVGRVSSLEVTLEDVDENKDEQLISLSRMRAGSGCLHVNIVHEGPSLVVRIIDEEDSMVGIGRPSLSSLLHPHPPSFDINLQLTSGMGLSLVSGSHEELLYLRLSGLQVYGKKSGESLQLTASVDQIQMDNQLISSCDQWTVVSCRSEHLGGDSIQSPLAVRPALKLEMNCTPFKHYDSFDVFRIRLSPLSLRFDEILLWKVVHLINSCRSSNDSQLHLTPPDTNLTRPNAANARRCYFGTLDIQFGSADLSVVTVSKSSLPIELRLLKDQYNVTLISFEKAKISLPAFRQLHYFETSSFLLENIGNFYLSELRKQTISIIVSLDAFGNPQGLASDLKDSFAGLFIEGDVQRFITGIGYGVSNSVSKIASSASAGVGAITFDNEHEERRNGRKWAKTSDSALSHLYGGVKGLGVGVLGGMTAIVSNTITESKRNGIFKGTLLGLTTGALDTITKPVQGVFDFVEGTASAIKHASSPSSRRIEGERLRPPRVTTGLYGLLPPYSESMARAQMELMRINGHKWNEKLLDVEVCLEQISERERLVTHYVLLSCTQAYVCKQEGDVQSVLQRIPYAMMKNPVPMPELPNSFASIELGIENDEGREKKVHLWCSRFDVARRLADKLMRAKYYYDHVKRSISDVNEENVEHANQNYFTGYIIILIDILIRILMSSRGFKVFIGSCVFSAITISLVLWDERQQRERRQEGVKLRLNSIQQKQNMTEYELQKQKYEEYKQAHS</sequence>
<accession>A0A2A6B6E4</accession>
<keyword evidence="3" id="KW-0445">Lipid transport</keyword>
<dbReference type="SUPFAM" id="SSF50370">
    <property type="entry name" value="Ricin B-like lectins"/>
    <property type="match status" value="1"/>
</dbReference>
<evidence type="ECO:0000256" key="4">
    <source>
        <dbReference type="SAM" id="MobiDB-lite"/>
    </source>
</evidence>
<dbReference type="InterPro" id="IPR009543">
    <property type="entry name" value="VPS13_VAB"/>
</dbReference>
<organism evidence="8 9">
    <name type="scientific">Pristionchus pacificus</name>
    <name type="common">Parasitic nematode worm</name>
    <dbReference type="NCBI Taxonomy" id="54126"/>
    <lineage>
        <taxon>Eukaryota</taxon>
        <taxon>Metazoa</taxon>
        <taxon>Ecdysozoa</taxon>
        <taxon>Nematoda</taxon>
        <taxon>Chromadorea</taxon>
        <taxon>Rhabditida</taxon>
        <taxon>Rhabditina</taxon>
        <taxon>Diplogasteromorpha</taxon>
        <taxon>Diplogasteroidea</taxon>
        <taxon>Neodiplogasteridae</taxon>
        <taxon>Pristionchus</taxon>
    </lineage>
</organism>
<feature type="compositionally biased region" description="Low complexity" evidence="4">
    <location>
        <begin position="999"/>
        <end position="1016"/>
    </location>
</feature>
<evidence type="ECO:0000256" key="5">
    <source>
        <dbReference type="SAM" id="Phobius"/>
    </source>
</evidence>
<dbReference type="EnsemblMetazoa" id="PPA19529.1">
    <property type="protein sequence ID" value="PPA19529.1"/>
    <property type="gene ID" value="WBGene00109083"/>
</dbReference>
<evidence type="ECO:0000313" key="9">
    <source>
        <dbReference type="Proteomes" id="UP000005239"/>
    </source>
</evidence>
<dbReference type="PANTHER" id="PTHR16166:SF141">
    <property type="entry name" value="INTERMEMBRANE LIPID TRANSFER PROTEIN VPS13D"/>
    <property type="match status" value="1"/>
</dbReference>
<dbReference type="GO" id="GO:0006869">
    <property type="term" value="P:lipid transport"/>
    <property type="evidence" value="ECO:0007669"/>
    <property type="project" value="UniProtKB-KW"/>
</dbReference>
<dbReference type="GO" id="GO:0006623">
    <property type="term" value="P:protein targeting to vacuole"/>
    <property type="evidence" value="ECO:0000318"/>
    <property type="project" value="GO_Central"/>
</dbReference>
<keyword evidence="5" id="KW-1133">Transmembrane helix</keyword>
<evidence type="ECO:0000256" key="2">
    <source>
        <dbReference type="ARBA" id="ARBA00022448"/>
    </source>
</evidence>
<dbReference type="InterPro" id="IPR035992">
    <property type="entry name" value="Ricin_B-like_lectins"/>
</dbReference>
<dbReference type="InterPro" id="IPR026847">
    <property type="entry name" value="VPS13"/>
</dbReference>
<dbReference type="Pfam" id="PF09781">
    <property type="entry name" value="NDUF_B5"/>
    <property type="match status" value="1"/>
</dbReference>
<protein>
    <submittedName>
        <fullName evidence="8">Complex I-SGDH</fullName>
    </submittedName>
</protein>
<dbReference type="GO" id="GO:0007005">
    <property type="term" value="P:mitochondrion organization"/>
    <property type="evidence" value="ECO:0000318"/>
    <property type="project" value="GO_Central"/>
</dbReference>
<keyword evidence="2" id="KW-0813">Transport</keyword>
<dbReference type="GO" id="GO:0045053">
    <property type="term" value="P:protein retention in Golgi apparatus"/>
    <property type="evidence" value="ECO:0000318"/>
    <property type="project" value="GO_Central"/>
</dbReference>
<feature type="domain" description="Chorein N-terminal" evidence="6">
    <location>
        <begin position="179"/>
        <end position="889"/>
    </location>
</feature>
<dbReference type="InterPro" id="IPR019173">
    <property type="entry name" value="NADH_UbQ_OxRdtase_B5_su"/>
</dbReference>
<keyword evidence="9" id="KW-1185">Reference proteome</keyword>
<reference evidence="8" key="2">
    <citation type="submission" date="2022-06" db="UniProtKB">
        <authorList>
            <consortium name="EnsemblMetazoa"/>
        </authorList>
    </citation>
    <scope>IDENTIFICATION</scope>
    <source>
        <strain evidence="8">PS312</strain>
    </source>
</reference>
<evidence type="ECO:0000256" key="1">
    <source>
        <dbReference type="ARBA" id="ARBA00006545"/>
    </source>
</evidence>
<name>A0A2A6B6E4_PRIPA</name>
<evidence type="ECO:0000259" key="7">
    <source>
        <dbReference type="Pfam" id="PF25036"/>
    </source>
</evidence>
<reference evidence="9" key="1">
    <citation type="journal article" date="2008" name="Nat. Genet.">
        <title>The Pristionchus pacificus genome provides a unique perspective on nematode lifestyle and parasitism.</title>
        <authorList>
            <person name="Dieterich C."/>
            <person name="Clifton S.W."/>
            <person name="Schuster L.N."/>
            <person name="Chinwalla A."/>
            <person name="Delehaunty K."/>
            <person name="Dinkelacker I."/>
            <person name="Fulton L."/>
            <person name="Fulton R."/>
            <person name="Godfrey J."/>
            <person name="Minx P."/>
            <person name="Mitreva M."/>
            <person name="Roeseler W."/>
            <person name="Tian H."/>
            <person name="Witte H."/>
            <person name="Yang S.P."/>
            <person name="Wilson R.K."/>
            <person name="Sommer R.J."/>
        </authorList>
    </citation>
    <scope>NUCLEOTIDE SEQUENCE [LARGE SCALE GENOMIC DNA]</scope>
    <source>
        <strain evidence="9">PS312</strain>
    </source>
</reference>
<keyword evidence="5" id="KW-0472">Membrane</keyword>
<keyword evidence="5" id="KW-0812">Transmembrane</keyword>
<dbReference type="Proteomes" id="UP000005239">
    <property type="component" value="Unassembled WGS sequence"/>
</dbReference>
<feature type="region of interest" description="Disordered" evidence="4">
    <location>
        <begin position="964"/>
        <end position="1035"/>
    </location>
</feature>
<evidence type="ECO:0000313" key="8">
    <source>
        <dbReference type="EnsemblMetazoa" id="PPA19529.1"/>
    </source>
</evidence>
<feature type="transmembrane region" description="Helical" evidence="5">
    <location>
        <begin position="3289"/>
        <end position="3306"/>
    </location>
</feature>
<feature type="transmembrane region" description="Helical" evidence="5">
    <location>
        <begin position="48"/>
        <end position="69"/>
    </location>
</feature>
<proteinExistence type="inferred from homology"/>
<accession>A0A8R1UCC0</accession>
<dbReference type="Pfam" id="PF25036">
    <property type="entry name" value="VPS13_VAB"/>
    <property type="match status" value="1"/>
</dbReference>
<comment type="similarity">
    <text evidence="1">Belongs to the VPS13 family.</text>
</comment>
<feature type="compositionally biased region" description="Polar residues" evidence="4">
    <location>
        <begin position="987"/>
        <end position="998"/>
    </location>
</feature>
<feature type="domain" description="Vacuolar protein sorting-associated protein 13 VPS13 adaptor binding" evidence="7">
    <location>
        <begin position="1930"/>
        <end position="2470"/>
    </location>
</feature>
<dbReference type="PANTHER" id="PTHR16166">
    <property type="entry name" value="VACUOLAR PROTEIN SORTING-ASSOCIATED PROTEIN VPS13"/>
    <property type="match status" value="1"/>
</dbReference>
<evidence type="ECO:0000256" key="3">
    <source>
        <dbReference type="ARBA" id="ARBA00023055"/>
    </source>
</evidence>